<dbReference type="Gramene" id="Zm00001eb348310_T001">
    <property type="protein sequence ID" value="Zm00001eb348310_P001"/>
    <property type="gene ID" value="Zm00001eb348310"/>
</dbReference>
<evidence type="ECO:0000313" key="3">
    <source>
        <dbReference type="Proteomes" id="UP000007305"/>
    </source>
</evidence>
<evidence type="ECO:0000256" key="1">
    <source>
        <dbReference type="SAM" id="MobiDB-lite"/>
    </source>
</evidence>
<sequence length="200" mass="21447">MPRPQRSIPRLPAVKPPPRLTPRNPLAPGSRCPHARRTPLAVPVPIVARGPFQQPASPSATTSDHRLSSDLRPVQQRASGARGPGRPPPPRSQRGAGARVERFGGYVGEADAEPPGSLQWQEETGETLSPRPRTTASSIAQSLPRTTPRGPKASHVGPAEEPRAALQARDAGCRKARRQPGSERVNTALVFSGIRKNRLI</sequence>
<dbReference type="EnsemblPlants" id="Zm00001eb348310_T001">
    <property type="protein sequence ID" value="Zm00001eb348310_P001"/>
    <property type="gene ID" value="Zm00001eb348310"/>
</dbReference>
<name>A0A804UGI8_MAIZE</name>
<reference evidence="3" key="1">
    <citation type="journal article" date="2009" name="Science">
        <title>The B73 maize genome: complexity, diversity, and dynamics.</title>
        <authorList>
            <person name="Schnable P.S."/>
            <person name="Ware D."/>
            <person name="Fulton R.S."/>
            <person name="Stein J.C."/>
            <person name="Wei F."/>
            <person name="Pasternak S."/>
            <person name="Liang C."/>
            <person name="Zhang J."/>
            <person name="Fulton L."/>
            <person name="Graves T.A."/>
            <person name="Minx P."/>
            <person name="Reily A.D."/>
            <person name="Courtney L."/>
            <person name="Kruchowski S.S."/>
            <person name="Tomlinson C."/>
            <person name="Strong C."/>
            <person name="Delehaunty K."/>
            <person name="Fronick C."/>
            <person name="Courtney B."/>
            <person name="Rock S.M."/>
            <person name="Belter E."/>
            <person name="Du F."/>
            <person name="Kim K."/>
            <person name="Abbott R.M."/>
            <person name="Cotton M."/>
            <person name="Levy A."/>
            <person name="Marchetto P."/>
            <person name="Ochoa K."/>
            <person name="Jackson S.M."/>
            <person name="Gillam B."/>
            <person name="Chen W."/>
            <person name="Yan L."/>
            <person name="Higginbotham J."/>
            <person name="Cardenas M."/>
            <person name="Waligorski J."/>
            <person name="Applebaum E."/>
            <person name="Phelps L."/>
            <person name="Falcone J."/>
            <person name="Kanchi K."/>
            <person name="Thane T."/>
            <person name="Scimone A."/>
            <person name="Thane N."/>
            <person name="Henke J."/>
            <person name="Wang T."/>
            <person name="Ruppert J."/>
            <person name="Shah N."/>
            <person name="Rotter K."/>
            <person name="Hodges J."/>
            <person name="Ingenthron E."/>
            <person name="Cordes M."/>
            <person name="Kohlberg S."/>
            <person name="Sgro J."/>
            <person name="Delgado B."/>
            <person name="Mead K."/>
            <person name="Chinwalla A."/>
            <person name="Leonard S."/>
            <person name="Crouse K."/>
            <person name="Collura K."/>
            <person name="Kudrna D."/>
            <person name="Currie J."/>
            <person name="He R."/>
            <person name="Angelova A."/>
            <person name="Rajasekar S."/>
            <person name="Mueller T."/>
            <person name="Lomeli R."/>
            <person name="Scara G."/>
            <person name="Ko A."/>
            <person name="Delaney K."/>
            <person name="Wissotski M."/>
            <person name="Lopez G."/>
            <person name="Campos D."/>
            <person name="Braidotti M."/>
            <person name="Ashley E."/>
            <person name="Golser W."/>
            <person name="Kim H."/>
            <person name="Lee S."/>
            <person name="Lin J."/>
            <person name="Dujmic Z."/>
            <person name="Kim W."/>
            <person name="Talag J."/>
            <person name="Zuccolo A."/>
            <person name="Fan C."/>
            <person name="Sebastian A."/>
            <person name="Kramer M."/>
            <person name="Spiegel L."/>
            <person name="Nascimento L."/>
            <person name="Zutavern T."/>
            <person name="Miller B."/>
            <person name="Ambroise C."/>
            <person name="Muller S."/>
            <person name="Spooner W."/>
            <person name="Narechania A."/>
            <person name="Ren L."/>
            <person name="Wei S."/>
            <person name="Kumari S."/>
            <person name="Faga B."/>
            <person name="Levy M.J."/>
            <person name="McMahan L."/>
            <person name="Van Buren P."/>
            <person name="Vaughn M.W."/>
            <person name="Ying K."/>
            <person name="Yeh C.-T."/>
            <person name="Emrich S.J."/>
            <person name="Jia Y."/>
            <person name="Kalyanaraman A."/>
            <person name="Hsia A.-P."/>
            <person name="Barbazuk W.B."/>
            <person name="Baucom R.S."/>
            <person name="Brutnell T.P."/>
            <person name="Carpita N.C."/>
            <person name="Chaparro C."/>
            <person name="Chia J.-M."/>
            <person name="Deragon J.-M."/>
            <person name="Estill J.C."/>
            <person name="Fu Y."/>
            <person name="Jeddeloh J.A."/>
            <person name="Han Y."/>
            <person name="Lee H."/>
            <person name="Li P."/>
            <person name="Lisch D.R."/>
            <person name="Liu S."/>
            <person name="Liu Z."/>
            <person name="Nagel D.H."/>
            <person name="McCann M.C."/>
            <person name="SanMiguel P."/>
            <person name="Myers A.M."/>
            <person name="Nettleton D."/>
            <person name="Nguyen J."/>
            <person name="Penning B.W."/>
            <person name="Ponnala L."/>
            <person name="Schneider K.L."/>
            <person name="Schwartz D.C."/>
            <person name="Sharma A."/>
            <person name="Soderlund C."/>
            <person name="Springer N.M."/>
            <person name="Sun Q."/>
            <person name="Wang H."/>
            <person name="Waterman M."/>
            <person name="Westerman R."/>
            <person name="Wolfgruber T.K."/>
            <person name="Yang L."/>
            <person name="Yu Y."/>
            <person name="Zhang L."/>
            <person name="Zhou S."/>
            <person name="Zhu Q."/>
            <person name="Bennetzen J.L."/>
            <person name="Dawe R.K."/>
            <person name="Jiang J."/>
            <person name="Jiang N."/>
            <person name="Presting G.G."/>
            <person name="Wessler S.R."/>
            <person name="Aluru S."/>
            <person name="Martienssen R.A."/>
            <person name="Clifton S.W."/>
            <person name="McCombie W.R."/>
            <person name="Wing R.A."/>
            <person name="Wilson R.K."/>
        </authorList>
    </citation>
    <scope>NUCLEOTIDE SEQUENCE [LARGE SCALE GENOMIC DNA]</scope>
    <source>
        <strain evidence="3">cv. B73</strain>
    </source>
</reference>
<dbReference type="InParanoid" id="A0A804UGI8"/>
<protein>
    <submittedName>
        <fullName evidence="2">Uncharacterized protein</fullName>
    </submittedName>
</protein>
<accession>A0A804UGI8</accession>
<organism evidence="2 3">
    <name type="scientific">Zea mays</name>
    <name type="common">Maize</name>
    <dbReference type="NCBI Taxonomy" id="4577"/>
    <lineage>
        <taxon>Eukaryota</taxon>
        <taxon>Viridiplantae</taxon>
        <taxon>Streptophyta</taxon>
        <taxon>Embryophyta</taxon>
        <taxon>Tracheophyta</taxon>
        <taxon>Spermatophyta</taxon>
        <taxon>Magnoliopsida</taxon>
        <taxon>Liliopsida</taxon>
        <taxon>Poales</taxon>
        <taxon>Poaceae</taxon>
        <taxon>PACMAD clade</taxon>
        <taxon>Panicoideae</taxon>
        <taxon>Andropogonodae</taxon>
        <taxon>Andropogoneae</taxon>
        <taxon>Tripsacinae</taxon>
        <taxon>Zea</taxon>
    </lineage>
</organism>
<feature type="compositionally biased region" description="Polar residues" evidence="1">
    <location>
        <begin position="132"/>
        <end position="145"/>
    </location>
</feature>
<reference evidence="2" key="3">
    <citation type="submission" date="2021-05" db="UniProtKB">
        <authorList>
            <consortium name="EnsemblPlants"/>
        </authorList>
    </citation>
    <scope>IDENTIFICATION</scope>
    <source>
        <strain evidence="2">cv. B73</strain>
    </source>
</reference>
<dbReference type="Proteomes" id="UP000007305">
    <property type="component" value="Chromosome 8"/>
</dbReference>
<proteinExistence type="predicted"/>
<reference evidence="2" key="2">
    <citation type="submission" date="2019-07" db="EMBL/GenBank/DDBJ databases">
        <authorList>
            <person name="Seetharam A."/>
            <person name="Woodhouse M."/>
            <person name="Cannon E."/>
        </authorList>
    </citation>
    <scope>NUCLEOTIDE SEQUENCE [LARGE SCALE GENOMIC DNA]</scope>
    <source>
        <strain evidence="2">cv. B73</strain>
    </source>
</reference>
<keyword evidence="3" id="KW-1185">Reference proteome</keyword>
<evidence type="ECO:0000313" key="2">
    <source>
        <dbReference type="EnsemblPlants" id="Zm00001eb348310_P001"/>
    </source>
</evidence>
<dbReference type="AlphaFoldDB" id="A0A804UGI8"/>
<feature type="region of interest" description="Disordered" evidence="1">
    <location>
        <begin position="1"/>
        <end position="183"/>
    </location>
</feature>